<evidence type="ECO:0000256" key="7">
    <source>
        <dbReference type="ARBA" id="ARBA00022692"/>
    </source>
</evidence>
<comment type="subcellular location">
    <subcellularLocation>
        <location evidence="1 11">Endoplasmic reticulum membrane</location>
        <topology evidence="1 11">Multi-pass membrane protein</topology>
    </subcellularLocation>
</comment>
<dbReference type="GO" id="GO:0000030">
    <property type="term" value="F:mannosyltransferase activity"/>
    <property type="evidence" value="ECO:0000318"/>
    <property type="project" value="GO_Central"/>
</dbReference>
<evidence type="ECO:0000256" key="2">
    <source>
        <dbReference type="ARBA" id="ARBA00004687"/>
    </source>
</evidence>
<evidence type="ECO:0000313" key="12">
    <source>
        <dbReference type="EMBL" id="EDQ90989.1"/>
    </source>
</evidence>
<evidence type="ECO:0000256" key="4">
    <source>
        <dbReference type="ARBA" id="ARBA00022502"/>
    </source>
</evidence>
<feature type="transmembrane region" description="Helical" evidence="11">
    <location>
        <begin position="136"/>
        <end position="153"/>
    </location>
</feature>
<dbReference type="EMBL" id="CH991546">
    <property type="protein sequence ID" value="EDQ90989.1"/>
    <property type="molecule type" value="Genomic_DNA"/>
</dbReference>
<keyword evidence="13" id="KW-1185">Reference proteome</keyword>
<evidence type="ECO:0000313" key="13">
    <source>
        <dbReference type="Proteomes" id="UP000001357"/>
    </source>
</evidence>
<dbReference type="UniPathway" id="UPA00196"/>
<evidence type="ECO:0000256" key="8">
    <source>
        <dbReference type="ARBA" id="ARBA00022824"/>
    </source>
</evidence>
<dbReference type="GO" id="GO:0051751">
    <property type="term" value="F:alpha-1,4-mannosyltransferase activity"/>
    <property type="evidence" value="ECO:0007669"/>
    <property type="project" value="InterPro"/>
</dbReference>
<organism evidence="12 13">
    <name type="scientific">Monosiga brevicollis</name>
    <name type="common">Choanoflagellate</name>
    <dbReference type="NCBI Taxonomy" id="81824"/>
    <lineage>
        <taxon>Eukaryota</taxon>
        <taxon>Choanoflagellata</taxon>
        <taxon>Craspedida</taxon>
        <taxon>Salpingoecidae</taxon>
        <taxon>Monosiga</taxon>
    </lineage>
</organism>
<keyword evidence="4 11" id="KW-0337">GPI-anchor biosynthesis</keyword>
<dbReference type="GO" id="GO:1990529">
    <property type="term" value="C:glycosylphosphatidylinositol-mannosyltransferase I complex"/>
    <property type="evidence" value="ECO:0000318"/>
    <property type="project" value="GO_Central"/>
</dbReference>
<dbReference type="eggNOG" id="KOG3893">
    <property type="taxonomic scope" value="Eukaryota"/>
</dbReference>
<dbReference type="STRING" id="81824.A9UUY3"/>
<reference evidence="12 13" key="1">
    <citation type="journal article" date="2008" name="Nature">
        <title>The genome of the choanoflagellate Monosiga brevicollis and the origin of metazoans.</title>
        <authorList>
            <consortium name="JGI Sequencing"/>
            <person name="King N."/>
            <person name="Westbrook M.J."/>
            <person name="Young S.L."/>
            <person name="Kuo A."/>
            <person name="Abedin M."/>
            <person name="Chapman J."/>
            <person name="Fairclough S."/>
            <person name="Hellsten U."/>
            <person name="Isogai Y."/>
            <person name="Letunic I."/>
            <person name="Marr M."/>
            <person name="Pincus D."/>
            <person name="Putnam N."/>
            <person name="Rokas A."/>
            <person name="Wright K.J."/>
            <person name="Zuzow R."/>
            <person name="Dirks W."/>
            <person name="Good M."/>
            <person name="Goodstein D."/>
            <person name="Lemons D."/>
            <person name="Li W."/>
            <person name="Lyons J.B."/>
            <person name="Morris A."/>
            <person name="Nichols S."/>
            <person name="Richter D.J."/>
            <person name="Salamov A."/>
            <person name="Bork P."/>
            <person name="Lim W.A."/>
            <person name="Manning G."/>
            <person name="Miller W.T."/>
            <person name="McGinnis W."/>
            <person name="Shapiro H."/>
            <person name="Tjian R."/>
            <person name="Grigoriev I.V."/>
            <person name="Rokhsar D."/>
        </authorList>
    </citation>
    <scope>NUCLEOTIDE SEQUENCE [LARGE SCALE GENOMIC DNA]</scope>
    <source>
        <strain evidence="13">MX1 / ATCC 50154</strain>
    </source>
</reference>
<dbReference type="Pfam" id="PF05007">
    <property type="entry name" value="Mannosyl_trans"/>
    <property type="match status" value="1"/>
</dbReference>
<evidence type="ECO:0000256" key="1">
    <source>
        <dbReference type="ARBA" id="ARBA00004477"/>
    </source>
</evidence>
<evidence type="ECO:0000256" key="10">
    <source>
        <dbReference type="ARBA" id="ARBA00023136"/>
    </source>
</evidence>
<feature type="transmembrane region" description="Helical" evidence="11">
    <location>
        <begin position="362"/>
        <end position="381"/>
    </location>
</feature>
<keyword evidence="5 11" id="KW-0328">Glycosyltransferase</keyword>
<dbReference type="InParanoid" id="A9UUY3"/>
<comment type="similarity">
    <text evidence="3 11">Belongs to the PIGM family.</text>
</comment>
<proteinExistence type="inferred from homology"/>
<protein>
    <recommendedName>
        <fullName evidence="11">GPI mannosyltransferase 1</fullName>
        <ecNumber evidence="11">2.4.1.-</ecNumber>
    </recommendedName>
    <alternativeName>
        <fullName evidence="11">GPI mannosyltransferase I</fullName>
    </alternativeName>
</protein>
<dbReference type="GO" id="GO:0004376">
    <property type="term" value="F:GPI mannosyltransferase activity"/>
    <property type="evidence" value="ECO:0007669"/>
    <property type="project" value="InterPro"/>
</dbReference>
<dbReference type="RefSeq" id="XP_001744286.1">
    <property type="nucleotide sequence ID" value="XM_001744234.1"/>
</dbReference>
<gene>
    <name evidence="12" type="ORF">MONBRDRAFT_15575</name>
</gene>
<dbReference type="AlphaFoldDB" id="A9UUY3"/>
<dbReference type="PANTHER" id="PTHR12886:SF0">
    <property type="entry name" value="GPI MANNOSYLTRANSFERASE 1"/>
    <property type="match status" value="1"/>
</dbReference>
<feature type="transmembrane region" description="Helical" evidence="11">
    <location>
        <begin position="25"/>
        <end position="44"/>
    </location>
</feature>
<name>A9UUY3_MONBE</name>
<evidence type="ECO:0000256" key="5">
    <source>
        <dbReference type="ARBA" id="ARBA00022676"/>
    </source>
</evidence>
<sequence>MVTGRGSGTGGLAAPSQIRSRLPNTLVALFGAAALLRIGLIAYSDYQDRHAAVKYTDIDYVVFSDAAEHVAAGRSPYDRATYRYTPLLAWFLVPNLACPWFGKALFAACDLLIAAILYQLASAASDQTQSLNGGRFWLLVAWLFNPVVFVVSTRGSAESLIVLAVLAILLMASLRRAAWTGLALGLAIHLKLFPIIYSLPLFLYFGPRGRPRGVVATAARLWPSTSDQWWLISTTGVSLAGLTLVFWIGYGNEFLFEAYGYHFVRTDIKHNFSAYFYFNYLTALNPHESGIALLAGLIGFLPQAGVQLAAALALHRDLIACFFVQTLTFVALNKVYTSQYFLWYLPLGLLHFIRLSPWRWQWAMGLWLGAQAIWLGSAYLLEFQGLNVFSAVHLASLGMLVMHVSVMWLALALRS</sequence>
<comment type="function">
    <text evidence="11">Catalytic subunit of the glycosylphosphatidylinositol-mannosyltransferase I complex which catalyzes the transfer of the first mannose, via an alpha-1,4 bond from a dolichol-phosphate-mannose (Dol-P-Man) to the glucosaminyl acyl phosphatidylinositol (GlcN-(acyl)PI) intermediate to generate alpha-D-Man-(1-&gt;4)-alpha-D-GlcN-(1-&gt;6)-(1-radyl,2-acyl-sn-glycero-3-phospho)-2-acyl-inositol and participates in the sixth step of the glycosylphosphatidylinositol-anchor biosynthesis.</text>
</comment>
<dbReference type="Proteomes" id="UP000001357">
    <property type="component" value="Unassembled WGS sequence"/>
</dbReference>
<keyword evidence="8 11" id="KW-0256">Endoplasmic reticulum</keyword>
<dbReference type="GO" id="GO:0005789">
    <property type="term" value="C:endoplasmic reticulum membrane"/>
    <property type="evidence" value="ECO:0007669"/>
    <property type="project" value="UniProtKB-SubCell"/>
</dbReference>
<keyword evidence="6 11" id="KW-0808">Transferase</keyword>
<feature type="transmembrane region" description="Helical" evidence="11">
    <location>
        <begin position="388"/>
        <end position="411"/>
    </location>
</feature>
<feature type="transmembrane region" description="Helical" evidence="11">
    <location>
        <begin position="291"/>
        <end position="314"/>
    </location>
</feature>
<feature type="transmembrane region" description="Helical" evidence="11">
    <location>
        <begin position="229"/>
        <end position="250"/>
    </location>
</feature>
<feature type="transmembrane region" description="Helical" evidence="11">
    <location>
        <begin position="160"/>
        <end position="178"/>
    </location>
</feature>
<evidence type="ECO:0000256" key="6">
    <source>
        <dbReference type="ARBA" id="ARBA00022679"/>
    </source>
</evidence>
<keyword evidence="10 11" id="KW-0472">Membrane</keyword>
<dbReference type="GO" id="GO:0006506">
    <property type="term" value="P:GPI anchor biosynthetic process"/>
    <property type="evidence" value="ECO:0000318"/>
    <property type="project" value="GO_Central"/>
</dbReference>
<dbReference type="FunCoup" id="A9UUY3">
    <property type="interactions" value="675"/>
</dbReference>
<keyword evidence="9 11" id="KW-1133">Transmembrane helix</keyword>
<accession>A9UUY3</accession>
<dbReference type="PANTHER" id="PTHR12886">
    <property type="entry name" value="PIG-M MANNOSYLTRANSFERASE"/>
    <property type="match status" value="1"/>
</dbReference>
<feature type="transmembrane region" description="Helical" evidence="11">
    <location>
        <begin position="104"/>
        <end position="124"/>
    </location>
</feature>
<keyword evidence="7 11" id="KW-0812">Transmembrane</keyword>
<dbReference type="InterPro" id="IPR007704">
    <property type="entry name" value="PIG-M"/>
</dbReference>
<evidence type="ECO:0000256" key="3">
    <source>
        <dbReference type="ARBA" id="ARBA00011071"/>
    </source>
</evidence>
<dbReference type="EC" id="2.4.1.-" evidence="11"/>
<feature type="transmembrane region" description="Helical" evidence="11">
    <location>
        <begin position="321"/>
        <end position="342"/>
    </location>
</feature>
<feature type="transmembrane region" description="Helical" evidence="11">
    <location>
        <begin position="184"/>
        <end position="205"/>
    </location>
</feature>
<dbReference type="OMA" id="LINCWIL"/>
<evidence type="ECO:0000256" key="9">
    <source>
        <dbReference type="ARBA" id="ARBA00022989"/>
    </source>
</evidence>
<evidence type="ECO:0000256" key="11">
    <source>
        <dbReference type="RuleBase" id="RU365064"/>
    </source>
</evidence>
<comment type="pathway">
    <text evidence="2 11">Glycolipid biosynthesis; glycosylphosphatidylinositol-anchor biosynthesis.</text>
</comment>
<dbReference type="KEGG" id="mbr:MONBRDRAFT_15575"/>
<dbReference type="GeneID" id="5889649"/>